<keyword evidence="2" id="KW-1185">Reference proteome</keyword>
<dbReference type="AlphaFoldDB" id="A0AAE0ZCA1"/>
<name>A0AAE0ZCA1_9GAST</name>
<dbReference type="Proteomes" id="UP001283361">
    <property type="component" value="Unassembled WGS sequence"/>
</dbReference>
<dbReference type="EMBL" id="JAWDGP010004246">
    <property type="protein sequence ID" value="KAK3766236.1"/>
    <property type="molecule type" value="Genomic_DNA"/>
</dbReference>
<sequence length="282" mass="31955">MSCPHSGRQRSCQTGWRKVRRMLGYGPARNIVRWRNQTDQLSTPVMEGWVSVKTIQTRGHHLTISSRQKHPTTRSNLAKISGISHLPSPNNFIRVPSVFLPIRRARIHSKVVGPIADLVSLVLAGEFPFVFVQLVHVGGINFQLPASRFAPNRGDTVRDSGHLYFLLLSVNILESLTNSVEGTSHFLSCQFRQTRPTIIVRHATPSRILLRTICCPALAPLVPAASATSSTVESNFRSYEDCERRKIRYRRSKAEKIELYYWLEHSSPTPFRGKEHFGVLHQ</sequence>
<evidence type="ECO:0000313" key="1">
    <source>
        <dbReference type="EMBL" id="KAK3766236.1"/>
    </source>
</evidence>
<protein>
    <submittedName>
        <fullName evidence="1">Uncharacterized protein</fullName>
    </submittedName>
</protein>
<comment type="caution">
    <text evidence="1">The sequence shown here is derived from an EMBL/GenBank/DDBJ whole genome shotgun (WGS) entry which is preliminary data.</text>
</comment>
<evidence type="ECO:0000313" key="2">
    <source>
        <dbReference type="Proteomes" id="UP001283361"/>
    </source>
</evidence>
<organism evidence="1 2">
    <name type="scientific">Elysia crispata</name>
    <name type="common">lettuce slug</name>
    <dbReference type="NCBI Taxonomy" id="231223"/>
    <lineage>
        <taxon>Eukaryota</taxon>
        <taxon>Metazoa</taxon>
        <taxon>Spiralia</taxon>
        <taxon>Lophotrochozoa</taxon>
        <taxon>Mollusca</taxon>
        <taxon>Gastropoda</taxon>
        <taxon>Heterobranchia</taxon>
        <taxon>Euthyneura</taxon>
        <taxon>Panpulmonata</taxon>
        <taxon>Sacoglossa</taxon>
        <taxon>Placobranchoidea</taxon>
        <taxon>Plakobranchidae</taxon>
        <taxon>Elysia</taxon>
    </lineage>
</organism>
<proteinExistence type="predicted"/>
<accession>A0AAE0ZCA1</accession>
<gene>
    <name evidence="1" type="ORF">RRG08_017677</name>
</gene>
<reference evidence="1" key="1">
    <citation type="journal article" date="2023" name="G3 (Bethesda)">
        <title>A reference genome for the long-term kleptoplast-retaining sea slug Elysia crispata morphotype clarki.</title>
        <authorList>
            <person name="Eastman K.E."/>
            <person name="Pendleton A.L."/>
            <person name="Shaikh M.A."/>
            <person name="Suttiyut T."/>
            <person name="Ogas R."/>
            <person name="Tomko P."/>
            <person name="Gavelis G."/>
            <person name="Widhalm J.R."/>
            <person name="Wisecaver J.H."/>
        </authorList>
    </citation>
    <scope>NUCLEOTIDE SEQUENCE</scope>
    <source>
        <strain evidence="1">ECLA1</strain>
    </source>
</reference>